<dbReference type="GO" id="GO:0003676">
    <property type="term" value="F:nucleic acid binding"/>
    <property type="evidence" value="ECO:0007669"/>
    <property type="project" value="InterPro"/>
</dbReference>
<sequence>MAQSQPLPPETTVTHEHKMTEKGKELYHSHKIKYLKQIDGSWETIENLLEELSECSKELKPLRKLEKNILKSREKYCENSNQYIEFLTRKNNEDSNEALPTFKTEFKKCNEIIDNTLQQIKTLKLTAAETMSVVPVESVRSNNSGKSGSISSSAMARKRVNAEVQRTKLQYAEQQTKLIKQKARLSELETQSKALKDREKAEVDADLALLKQQTEAAVAEVEVKVLEEAESDRRSLSLQEDKESLQKVKMTLTEKYVNEQFNEVEQLKSQDKNNNVPQDIPNNQDKFSSHTPAPRNQLNIIPTPRNLPKFQVDDLDRSIVEDIKPEIRQKQTLNPYAADFELTQPPLPPNHDQSVVSDLTNCPDGGEKSSDTTQNANDQTVSSKCTFLCGFSGKSCGKTVQVRVYPKNFPDKAVNVYAILDDQSNRTLAKTELFDQLGINTSAIQYTMSSCAGRTIMNGRCAESLIVESLSGNGELEIHSVIECSAIPDEKSEIPTPDIAKSYPHLREIAHQMLDLNPNIDIQLLIGRDVPEAHHVFRQLTGPKGTPFAQELFFGWVIIGDVCLGKVHKPNFVNVNKTNVMNNGRGTIFEPCINTLYVKENTELAHIRDNVHSQRCNNDPLFIKTKDDDKIGTSVQDRLFLNLMDSEFKKDSNGHWTAPLPFRPNRQRLPNNRSQAWKRAQILDKSFQQNFTKKTHFVEFMQKVLVSGAAEICNQSTTYLRVQSIVWGREHLCTRTSVTYSGFLIDTEYPFIGVSADSIANCSCHGKKIVCENIRKTVLLHITEMATGDNLNLGGNWQTFYSFDNCRYAIMYRYITGNYCEILPDSTISDTLADHVPNLDTYEKSRCAWMRTYIKLVKDDNEEMDEVKEPNNKTLKNKIPKEMQMVNHQQDSQSTPIRPLGNSENGLCLPLENSPYPGDANARSEPTGIWMGAGRETVTEKEWSHHDIGDPNQGSPPHHMYRGSIVNKPYWPAGKDSAWDKLTPNYWGTPSHPMGHACNYAGQGSAPCTQPAYTGGGQYEMACSKYGKRQDNRGADTRQTPSHDYGDRQPNNQYNQGYTVVPPQGVTAGVSYGQQAYPVPDNEDRPIKNPRAPDNRDGTQGTLGGVSKEAAHLADKQGQKVATTVGRGAIPKWNAQTMEVSLSQGSPSTDRGPPWEGVCYHCFKPGHVKKDCLDLQGRDRTVTSTIQSSRTATVPLNLNGTTQEAGGYVQGNREPSVSVQVKAEIESEQCSVSDKEATPSGGLDCYLLKCLANILRHGAPGLDHSLLPGGYLLVEEILKRDPGFARYSLPDIHKLVTVDVDRRFTLIKDSDSGCWKIRANQGYSFIVDTPAIPLVEKCEVPQGNLDTLALLTGDQEGPVANIVRGPNGAILAIENNSSIQKVAAPTETTSASDEEAQESWDSTSDSEAHTTLVEGANDEKIVTVFPTPVVDGGMTDNTENSHSPPIEDPSSTGETDRKAATESNNPVNQESVYINPESPDLGLGLLFKTASNVGTRYFNQQKPPPVDSGASVFV</sequence>
<name>A0A8S3TBK8_MYTED</name>
<dbReference type="SUPFAM" id="SSF57756">
    <property type="entry name" value="Retrovirus zinc finger-like domains"/>
    <property type="match status" value="1"/>
</dbReference>
<dbReference type="EMBL" id="CAJPWZ010002003">
    <property type="protein sequence ID" value="CAG2228758.1"/>
    <property type="molecule type" value="Genomic_DNA"/>
</dbReference>
<protein>
    <recommendedName>
        <fullName evidence="2">2'-phosphotransferase</fullName>
        <ecNumber evidence="2">2.7.1.160</ecNumber>
    </recommendedName>
</protein>
<evidence type="ECO:0000313" key="8">
    <source>
        <dbReference type="EMBL" id="CAG2228758.1"/>
    </source>
</evidence>
<keyword evidence="4" id="KW-0863">Zinc-finger</keyword>
<dbReference type="SUPFAM" id="SSF56399">
    <property type="entry name" value="ADP-ribosylation"/>
    <property type="match status" value="1"/>
</dbReference>
<feature type="region of interest" description="Disordered" evidence="6">
    <location>
        <begin position="1382"/>
        <end position="1479"/>
    </location>
</feature>
<evidence type="ECO:0000256" key="6">
    <source>
        <dbReference type="SAM" id="MobiDB-lite"/>
    </source>
</evidence>
<evidence type="ECO:0000256" key="3">
    <source>
        <dbReference type="ARBA" id="ARBA00047949"/>
    </source>
</evidence>
<feature type="compositionally biased region" description="Polar residues" evidence="6">
    <location>
        <begin position="351"/>
        <end position="360"/>
    </location>
</feature>
<proteinExistence type="predicted"/>
<reference evidence="8" key="1">
    <citation type="submission" date="2021-03" db="EMBL/GenBank/DDBJ databases">
        <authorList>
            <person name="Bekaert M."/>
        </authorList>
    </citation>
    <scope>NUCLEOTIDE SEQUENCE</scope>
</reference>
<dbReference type="OrthoDB" id="3863715at2759"/>
<organism evidence="8 9">
    <name type="scientific">Mytilus edulis</name>
    <name type="common">Blue mussel</name>
    <dbReference type="NCBI Taxonomy" id="6550"/>
    <lineage>
        <taxon>Eukaryota</taxon>
        <taxon>Metazoa</taxon>
        <taxon>Spiralia</taxon>
        <taxon>Lophotrochozoa</taxon>
        <taxon>Mollusca</taxon>
        <taxon>Bivalvia</taxon>
        <taxon>Autobranchia</taxon>
        <taxon>Pteriomorphia</taxon>
        <taxon>Mytilida</taxon>
        <taxon>Mytiloidea</taxon>
        <taxon>Mytilidae</taxon>
        <taxon>Mytilinae</taxon>
        <taxon>Mytilus</taxon>
    </lineage>
</organism>
<feature type="coiled-coil region" evidence="5">
    <location>
        <begin position="157"/>
        <end position="229"/>
    </location>
</feature>
<keyword evidence="9" id="KW-1185">Reference proteome</keyword>
<dbReference type="GO" id="GO:0008270">
    <property type="term" value="F:zinc ion binding"/>
    <property type="evidence" value="ECO:0007669"/>
    <property type="project" value="UniProtKB-KW"/>
</dbReference>
<evidence type="ECO:0000259" key="7">
    <source>
        <dbReference type="PROSITE" id="PS50158"/>
    </source>
</evidence>
<dbReference type="Proteomes" id="UP000683360">
    <property type="component" value="Unassembled WGS sequence"/>
</dbReference>
<dbReference type="PANTHER" id="PTHR47331:SF6">
    <property type="entry name" value="DOUBLECORTIN DOMAIN-CONTAINING PROTEIN"/>
    <property type="match status" value="1"/>
</dbReference>
<feature type="compositionally biased region" description="Polar residues" evidence="6">
    <location>
        <begin position="1461"/>
        <end position="1472"/>
    </location>
</feature>
<feature type="region of interest" description="Disordered" evidence="6">
    <location>
        <begin position="1029"/>
        <end position="1104"/>
    </location>
</feature>
<evidence type="ECO:0000313" key="9">
    <source>
        <dbReference type="Proteomes" id="UP000683360"/>
    </source>
</evidence>
<accession>A0A8S3TBK8</accession>
<dbReference type="PANTHER" id="PTHR47331">
    <property type="entry name" value="PHD-TYPE DOMAIN-CONTAINING PROTEIN"/>
    <property type="match status" value="1"/>
</dbReference>
<feature type="region of interest" description="Disordered" evidence="6">
    <location>
        <begin position="1"/>
        <end position="22"/>
    </location>
</feature>
<comment type="caution">
    <text evidence="8">The sequence shown here is derived from an EMBL/GenBank/DDBJ whole genome shotgun (WGS) entry which is preliminary data.</text>
</comment>
<keyword evidence="4" id="KW-0862">Zinc</keyword>
<evidence type="ECO:0000256" key="1">
    <source>
        <dbReference type="ARBA" id="ARBA00003343"/>
    </source>
</evidence>
<feature type="region of interest" description="Disordered" evidence="6">
    <location>
        <begin position="266"/>
        <end position="305"/>
    </location>
</feature>
<feature type="compositionally biased region" description="Polar residues" evidence="6">
    <location>
        <begin position="1382"/>
        <end position="1391"/>
    </location>
</feature>
<dbReference type="Gene3D" id="1.10.10.970">
    <property type="entry name" value="RNA 2'-phosphotransferase, Tpt1/KptA family, N-terminal domain"/>
    <property type="match status" value="1"/>
</dbReference>
<dbReference type="PROSITE" id="PS50158">
    <property type="entry name" value="ZF_CCHC"/>
    <property type="match status" value="1"/>
</dbReference>
<keyword evidence="5" id="KW-0175">Coiled coil</keyword>
<dbReference type="EC" id="2.7.1.160" evidence="2"/>
<feature type="region of interest" description="Disordered" evidence="6">
    <location>
        <begin position="344"/>
        <end position="377"/>
    </location>
</feature>
<feature type="compositionally biased region" description="Polar residues" evidence="6">
    <location>
        <begin position="272"/>
        <end position="300"/>
    </location>
</feature>
<gene>
    <name evidence="8" type="ORF">MEDL_41708</name>
</gene>
<feature type="compositionally biased region" description="Polar residues" evidence="6">
    <location>
        <begin position="1435"/>
        <end position="1453"/>
    </location>
</feature>
<feature type="compositionally biased region" description="Basic and acidic residues" evidence="6">
    <location>
        <begin position="1082"/>
        <end position="1097"/>
    </location>
</feature>
<keyword evidence="4" id="KW-0479">Metal-binding</keyword>
<feature type="domain" description="CCHC-type" evidence="7">
    <location>
        <begin position="1159"/>
        <end position="1172"/>
    </location>
</feature>
<dbReference type="InterPro" id="IPR042080">
    <property type="entry name" value="RNA_2'-PTrans_N"/>
</dbReference>
<evidence type="ECO:0000256" key="4">
    <source>
        <dbReference type="PROSITE-ProRule" id="PRU00047"/>
    </source>
</evidence>
<dbReference type="GO" id="GO:0000215">
    <property type="term" value="F:tRNA 2'-phosphotransferase activity"/>
    <property type="evidence" value="ECO:0007669"/>
    <property type="project" value="UniProtKB-EC"/>
</dbReference>
<dbReference type="Pfam" id="PF01885">
    <property type="entry name" value="PTS_2-RNA"/>
    <property type="match status" value="1"/>
</dbReference>
<dbReference type="InterPro" id="IPR036875">
    <property type="entry name" value="Znf_CCHC_sf"/>
</dbReference>
<dbReference type="InterPro" id="IPR002745">
    <property type="entry name" value="Ptrans_KptA/Tpt1"/>
</dbReference>
<feature type="compositionally biased region" description="Basic and acidic residues" evidence="6">
    <location>
        <begin position="13"/>
        <end position="22"/>
    </location>
</feature>
<comment type="function">
    <text evidence="1">Catalyzes the last step of tRNA splicing, the transfer of the splice junction 2'-phosphate from ligated tRNA to NAD to produce ADP-ribose 1''-2'' cyclic phosphate.</text>
</comment>
<feature type="compositionally biased region" description="Polar residues" evidence="6">
    <location>
        <begin position="1049"/>
        <end position="1058"/>
    </location>
</feature>
<dbReference type="InterPro" id="IPR001878">
    <property type="entry name" value="Znf_CCHC"/>
</dbReference>
<evidence type="ECO:0000256" key="5">
    <source>
        <dbReference type="SAM" id="Coils"/>
    </source>
</evidence>
<evidence type="ECO:0000256" key="2">
    <source>
        <dbReference type="ARBA" id="ARBA00012007"/>
    </source>
</evidence>
<comment type="catalytic activity">
    <reaction evidence="3">
        <text>2'-phospho-[ligated tRNA] + NAD(+) = mature tRNA + ADP-alpha-D-ribose 1'',2''-cyclic phosphate + nicotinamide</text>
        <dbReference type="Rhea" id="RHEA:23324"/>
        <dbReference type="Rhea" id="RHEA-COMP:11106"/>
        <dbReference type="Rhea" id="RHEA-COMP:11107"/>
        <dbReference type="ChEBI" id="CHEBI:17154"/>
        <dbReference type="ChEBI" id="CHEBI:57540"/>
        <dbReference type="ChEBI" id="CHEBI:76596"/>
        <dbReference type="ChEBI" id="CHEBI:82883"/>
        <dbReference type="ChEBI" id="CHEBI:85027"/>
        <dbReference type="EC" id="2.7.1.160"/>
    </reaction>
</comment>